<keyword evidence="1" id="KW-1185">Reference proteome</keyword>
<evidence type="ECO:0000313" key="1">
    <source>
        <dbReference type="Proteomes" id="UP001732720"/>
    </source>
</evidence>
<evidence type="ECO:0000313" key="2">
    <source>
        <dbReference type="RefSeq" id="XP_073905054.1"/>
    </source>
</evidence>
<name>A0AC58KJG0_CASCN</name>
<sequence>MAQHEELMKKTETMNIVMETDKILREEKERLKQDLQQMQAKVWKLELDILPLKEANAELSEKSGMLQAKKLLEEDIKRWKALNQVKEIQVQRSHLLPRRLLGNSSHHQQLKDGFLKHLSHQDPPHPLPPCLTIHAPPQELGPLAQAEKKLGVLRNELLKS</sequence>
<accession>A0AC58KJG0</accession>
<organism evidence="1 2">
    <name type="scientific">Castor canadensis</name>
    <name type="common">American beaver</name>
    <dbReference type="NCBI Taxonomy" id="51338"/>
    <lineage>
        <taxon>Eukaryota</taxon>
        <taxon>Metazoa</taxon>
        <taxon>Chordata</taxon>
        <taxon>Craniata</taxon>
        <taxon>Vertebrata</taxon>
        <taxon>Euteleostomi</taxon>
        <taxon>Mammalia</taxon>
        <taxon>Eutheria</taxon>
        <taxon>Euarchontoglires</taxon>
        <taxon>Glires</taxon>
        <taxon>Rodentia</taxon>
        <taxon>Castorimorpha</taxon>
        <taxon>Castoridae</taxon>
        <taxon>Castor</taxon>
    </lineage>
</organism>
<reference evidence="2" key="1">
    <citation type="submission" date="2025-08" db="UniProtKB">
        <authorList>
            <consortium name="RefSeq"/>
        </authorList>
    </citation>
    <scope>IDENTIFICATION</scope>
</reference>
<proteinExistence type="predicted"/>
<gene>
    <name evidence="2" type="primary">LOC141410436</name>
</gene>
<dbReference type="RefSeq" id="XP_073905054.1">
    <property type="nucleotide sequence ID" value="XM_074048953.1"/>
</dbReference>
<dbReference type="Proteomes" id="UP001732720">
    <property type="component" value="Chromosome 11"/>
</dbReference>
<protein>
    <submittedName>
        <fullName evidence="2">Nucleoprotein TPR-like</fullName>
    </submittedName>
</protein>